<feature type="chain" id="PRO_5001596350" description="Rapid ALkalinization Factor" evidence="2">
    <location>
        <begin position="24"/>
        <end position="77"/>
    </location>
</feature>
<sequence>MAAKPKNVLVICCFCLLLMGALCQISSGASPLNYETLHKDRNSSSPCGPQQSKNCVTARRPAKEHQRGCNKSNGCRT</sequence>
<dbReference type="HOGENOM" id="CLU_2642994_0_0_1"/>
<evidence type="ECO:0000313" key="4">
    <source>
        <dbReference type="Proteomes" id="UP000026915"/>
    </source>
</evidence>
<name>A0A061DN07_THECC</name>
<dbReference type="Gramene" id="EOX91363">
    <property type="protein sequence ID" value="EOX91363"/>
    <property type="gene ID" value="TCM_000580"/>
</dbReference>
<protein>
    <recommendedName>
        <fullName evidence="5">Rapid ALkalinization Factor</fullName>
    </recommendedName>
</protein>
<gene>
    <name evidence="3" type="ORF">TCM_000580</name>
</gene>
<keyword evidence="2" id="KW-0732">Signal</keyword>
<dbReference type="AlphaFoldDB" id="A0A061DN07"/>
<feature type="signal peptide" evidence="2">
    <location>
        <begin position="1"/>
        <end position="23"/>
    </location>
</feature>
<feature type="region of interest" description="Disordered" evidence="1">
    <location>
        <begin position="40"/>
        <end position="77"/>
    </location>
</feature>
<keyword evidence="4" id="KW-1185">Reference proteome</keyword>
<organism evidence="3 4">
    <name type="scientific">Theobroma cacao</name>
    <name type="common">Cacao</name>
    <name type="synonym">Cocoa</name>
    <dbReference type="NCBI Taxonomy" id="3641"/>
    <lineage>
        <taxon>Eukaryota</taxon>
        <taxon>Viridiplantae</taxon>
        <taxon>Streptophyta</taxon>
        <taxon>Embryophyta</taxon>
        <taxon>Tracheophyta</taxon>
        <taxon>Spermatophyta</taxon>
        <taxon>Magnoliopsida</taxon>
        <taxon>eudicotyledons</taxon>
        <taxon>Gunneridae</taxon>
        <taxon>Pentapetalae</taxon>
        <taxon>rosids</taxon>
        <taxon>malvids</taxon>
        <taxon>Malvales</taxon>
        <taxon>Malvaceae</taxon>
        <taxon>Byttnerioideae</taxon>
        <taxon>Theobroma</taxon>
    </lineage>
</organism>
<feature type="compositionally biased region" description="Polar residues" evidence="1">
    <location>
        <begin position="43"/>
        <end position="55"/>
    </location>
</feature>
<accession>A0A061DN07</accession>
<reference evidence="3 4" key="1">
    <citation type="journal article" date="2013" name="Genome Biol.">
        <title>The genome sequence of the most widely cultivated cacao type and its use to identify candidate genes regulating pod color.</title>
        <authorList>
            <person name="Motamayor J.C."/>
            <person name="Mockaitis K."/>
            <person name="Schmutz J."/>
            <person name="Haiminen N."/>
            <person name="Iii D.L."/>
            <person name="Cornejo O."/>
            <person name="Findley S.D."/>
            <person name="Zheng P."/>
            <person name="Utro F."/>
            <person name="Royaert S."/>
            <person name="Saski C."/>
            <person name="Jenkins J."/>
            <person name="Podicheti R."/>
            <person name="Zhao M."/>
            <person name="Scheffler B.E."/>
            <person name="Stack J.C."/>
            <person name="Feltus F.A."/>
            <person name="Mustiga G.M."/>
            <person name="Amores F."/>
            <person name="Phillips W."/>
            <person name="Marelli J.P."/>
            <person name="May G.D."/>
            <person name="Shapiro H."/>
            <person name="Ma J."/>
            <person name="Bustamante C.D."/>
            <person name="Schnell R.J."/>
            <person name="Main D."/>
            <person name="Gilbert D."/>
            <person name="Parida L."/>
            <person name="Kuhn D.N."/>
        </authorList>
    </citation>
    <scope>NUCLEOTIDE SEQUENCE [LARGE SCALE GENOMIC DNA]</scope>
    <source>
        <strain evidence="4">cv. Matina 1-6</strain>
    </source>
</reference>
<evidence type="ECO:0008006" key="5">
    <source>
        <dbReference type="Google" id="ProtNLM"/>
    </source>
</evidence>
<evidence type="ECO:0000256" key="2">
    <source>
        <dbReference type="SAM" id="SignalP"/>
    </source>
</evidence>
<evidence type="ECO:0000256" key="1">
    <source>
        <dbReference type="SAM" id="MobiDB-lite"/>
    </source>
</evidence>
<proteinExistence type="predicted"/>
<dbReference type="Proteomes" id="UP000026915">
    <property type="component" value="Chromosome 1"/>
</dbReference>
<evidence type="ECO:0000313" key="3">
    <source>
        <dbReference type="EMBL" id="EOX91363.1"/>
    </source>
</evidence>
<dbReference type="EMBL" id="CM001879">
    <property type="protein sequence ID" value="EOX91363.1"/>
    <property type="molecule type" value="Genomic_DNA"/>
</dbReference>
<dbReference type="InParanoid" id="A0A061DN07"/>